<gene>
    <name evidence="2" type="ORF">I4641_06485</name>
</gene>
<evidence type="ECO:0000313" key="2">
    <source>
        <dbReference type="EMBL" id="MCC0176625.1"/>
    </source>
</evidence>
<proteinExistence type="predicted"/>
<keyword evidence="1" id="KW-1133">Transmembrane helix</keyword>
<dbReference type="NCBIfam" id="NF033486">
    <property type="entry name" value="harvest_ssl1498"/>
    <property type="match status" value="1"/>
</dbReference>
<organism evidence="2 3">
    <name type="scientific">Waterburya agarophytonicola KI4</name>
    <dbReference type="NCBI Taxonomy" id="2874699"/>
    <lineage>
        <taxon>Bacteria</taxon>
        <taxon>Bacillati</taxon>
        <taxon>Cyanobacteriota</taxon>
        <taxon>Cyanophyceae</taxon>
        <taxon>Pleurocapsales</taxon>
        <taxon>Hyellaceae</taxon>
        <taxon>Waterburya</taxon>
        <taxon>Waterburya agarophytonicola</taxon>
    </lineage>
</organism>
<sequence length="56" mass="6106">MTTISDENGIINNFAKEPQMYYAEAPTTKEQKSYIVWGAIAFLVTAGSVFTAISVS</sequence>
<protein>
    <submittedName>
        <fullName evidence="2">Ssl1498 family light-harvesting-like protein</fullName>
    </submittedName>
</protein>
<keyword evidence="1" id="KW-0812">Transmembrane</keyword>
<dbReference type="Pfam" id="PF26394">
    <property type="entry name" value="Psb34"/>
    <property type="match status" value="1"/>
</dbReference>
<dbReference type="Proteomes" id="UP000729733">
    <property type="component" value="Unassembled WGS sequence"/>
</dbReference>
<dbReference type="InterPro" id="IPR048028">
    <property type="entry name" value="Psb34-like"/>
</dbReference>
<keyword evidence="1" id="KW-0472">Membrane</keyword>
<evidence type="ECO:0000256" key="1">
    <source>
        <dbReference type="SAM" id="Phobius"/>
    </source>
</evidence>
<comment type="caution">
    <text evidence="2">The sequence shown here is derived from an EMBL/GenBank/DDBJ whole genome shotgun (WGS) entry which is preliminary data.</text>
</comment>
<dbReference type="RefSeq" id="WP_229639663.1">
    <property type="nucleotide sequence ID" value="NZ_JADWDC010000011.1"/>
</dbReference>
<accession>A0A964BNR2</accession>
<evidence type="ECO:0000313" key="3">
    <source>
        <dbReference type="Proteomes" id="UP000729733"/>
    </source>
</evidence>
<name>A0A964BNR2_9CYAN</name>
<keyword evidence="3" id="KW-1185">Reference proteome</keyword>
<reference evidence="2" key="1">
    <citation type="journal article" date="2021" name="Antonie Van Leeuwenhoek">
        <title>Draft genome and description of Waterburya agarophytonicola gen. nov. sp. nov. (Pleurocapsales, Cyanobacteria): a seaweed symbiont.</title>
        <authorList>
            <person name="Bonthond G."/>
            <person name="Shalygin S."/>
            <person name="Bayer T."/>
            <person name="Weinberger F."/>
        </authorList>
    </citation>
    <scope>NUCLEOTIDE SEQUENCE</scope>
    <source>
        <strain evidence="2">KI4</strain>
    </source>
</reference>
<dbReference type="AlphaFoldDB" id="A0A964BNR2"/>
<dbReference type="EMBL" id="JADWDC010000011">
    <property type="protein sequence ID" value="MCC0176625.1"/>
    <property type="molecule type" value="Genomic_DNA"/>
</dbReference>
<feature type="transmembrane region" description="Helical" evidence="1">
    <location>
        <begin position="34"/>
        <end position="55"/>
    </location>
</feature>